<sequence length="432" mass="48190">MPQPCGGCRTCSSCQEQQFTTCLQRLTALLRTNPEQFPRIQYARRRLRLVPPIARLNVLRTAHHNLQRLTGDRRTGERIVRFMDRAIDVTLAQPNRQPNGHPNGQPTGTQARVPQALRQLLGRLEGEIATRLILDMTYEFVRQQSMPFTGGGPPNVRPRTQNAAVEGSRQPNPHPASANMADSAGQRPICNCLLAGQSVAPNSVTYTRSQPNNQLLSPNSVLSYNQFSEHFHVLPNCSTSRRLAISLEIESGSVAPGFRPYSMDLTLAPSSNPRDADSSAPDLLQSLVLRNASLRMPKGRVPPICPAHDQPLILPEPLEPHTIIGPFRINPFNPRRFFGLTGEPDCILQGNSVVWVKAPAWWWPGYPDALPWRGYPDRLPWPDYPSNTPPRLLFEGASDEDGDQRFHNNTAEDLDEPVFTYTRTATAFKIPG</sequence>
<dbReference type="EMBL" id="JAFIMR010000059">
    <property type="protein sequence ID" value="KAI1852985.1"/>
    <property type="molecule type" value="Genomic_DNA"/>
</dbReference>
<dbReference type="AlphaFoldDB" id="A0A9Q0AJB2"/>
<comment type="caution">
    <text evidence="2">The sequence shown here is derived from an EMBL/GenBank/DDBJ whole genome shotgun (WGS) entry which is preliminary data.</text>
</comment>
<gene>
    <name evidence="2" type="ORF">JX265_012874</name>
</gene>
<reference evidence="2" key="1">
    <citation type="submission" date="2021-03" db="EMBL/GenBank/DDBJ databases">
        <title>Revisited historic fungal species revealed as producer of novel bioactive compounds through whole genome sequencing and comparative genomics.</title>
        <authorList>
            <person name="Vignolle G.A."/>
            <person name="Hochenegger N."/>
            <person name="Mach R.L."/>
            <person name="Mach-Aigner A.R."/>
            <person name="Javad Rahimi M."/>
            <person name="Salim K.A."/>
            <person name="Chan C.M."/>
            <person name="Lim L.B.L."/>
            <person name="Cai F."/>
            <person name="Druzhinina I.S."/>
            <person name="U'Ren J.M."/>
            <person name="Derntl C."/>
        </authorList>
    </citation>
    <scope>NUCLEOTIDE SEQUENCE</scope>
    <source>
        <strain evidence="2">TUCIM 5799</strain>
    </source>
</reference>
<feature type="compositionally biased region" description="Polar residues" evidence="1">
    <location>
        <begin position="92"/>
        <end position="111"/>
    </location>
</feature>
<accession>A0A9Q0AJB2</accession>
<evidence type="ECO:0000256" key="1">
    <source>
        <dbReference type="SAM" id="MobiDB-lite"/>
    </source>
</evidence>
<name>A0A9Q0AJB2_9PEZI</name>
<proteinExistence type="predicted"/>
<keyword evidence="3" id="KW-1185">Reference proteome</keyword>
<feature type="region of interest" description="Disordered" evidence="1">
    <location>
        <begin position="147"/>
        <end position="182"/>
    </location>
</feature>
<evidence type="ECO:0000313" key="3">
    <source>
        <dbReference type="Proteomes" id="UP000829685"/>
    </source>
</evidence>
<feature type="region of interest" description="Disordered" evidence="1">
    <location>
        <begin position="91"/>
        <end position="111"/>
    </location>
</feature>
<dbReference type="Proteomes" id="UP000829685">
    <property type="component" value="Unassembled WGS sequence"/>
</dbReference>
<evidence type="ECO:0000313" key="2">
    <source>
        <dbReference type="EMBL" id="KAI1852985.1"/>
    </source>
</evidence>
<organism evidence="2 3">
    <name type="scientific">Neoarthrinium moseri</name>
    <dbReference type="NCBI Taxonomy" id="1658444"/>
    <lineage>
        <taxon>Eukaryota</taxon>
        <taxon>Fungi</taxon>
        <taxon>Dikarya</taxon>
        <taxon>Ascomycota</taxon>
        <taxon>Pezizomycotina</taxon>
        <taxon>Sordariomycetes</taxon>
        <taxon>Xylariomycetidae</taxon>
        <taxon>Amphisphaeriales</taxon>
        <taxon>Apiosporaceae</taxon>
        <taxon>Neoarthrinium</taxon>
    </lineage>
</organism>
<protein>
    <submittedName>
        <fullName evidence="2">Uncharacterized protein</fullName>
    </submittedName>
</protein>